<dbReference type="Proteomes" id="UP001060085">
    <property type="component" value="Linkage Group LG07"/>
</dbReference>
<keyword evidence="2" id="KW-1185">Reference proteome</keyword>
<proteinExistence type="predicted"/>
<gene>
    <name evidence="1" type="ORF">M9H77_31052</name>
</gene>
<evidence type="ECO:0000313" key="1">
    <source>
        <dbReference type="EMBL" id="KAI5653865.1"/>
    </source>
</evidence>
<comment type="caution">
    <text evidence="1">The sequence shown here is derived from an EMBL/GenBank/DDBJ whole genome shotgun (WGS) entry which is preliminary data.</text>
</comment>
<reference evidence="2" key="1">
    <citation type="journal article" date="2023" name="Nat. Plants">
        <title>Single-cell RNA sequencing provides a high-resolution roadmap for understanding the multicellular compartmentation of specialized metabolism.</title>
        <authorList>
            <person name="Sun S."/>
            <person name="Shen X."/>
            <person name="Li Y."/>
            <person name="Li Y."/>
            <person name="Wang S."/>
            <person name="Li R."/>
            <person name="Zhang H."/>
            <person name="Shen G."/>
            <person name="Guo B."/>
            <person name="Wei J."/>
            <person name="Xu J."/>
            <person name="St-Pierre B."/>
            <person name="Chen S."/>
            <person name="Sun C."/>
        </authorList>
    </citation>
    <scope>NUCLEOTIDE SEQUENCE [LARGE SCALE GENOMIC DNA]</scope>
</reference>
<organism evidence="1 2">
    <name type="scientific">Catharanthus roseus</name>
    <name type="common">Madagascar periwinkle</name>
    <name type="synonym">Vinca rosea</name>
    <dbReference type="NCBI Taxonomy" id="4058"/>
    <lineage>
        <taxon>Eukaryota</taxon>
        <taxon>Viridiplantae</taxon>
        <taxon>Streptophyta</taxon>
        <taxon>Embryophyta</taxon>
        <taxon>Tracheophyta</taxon>
        <taxon>Spermatophyta</taxon>
        <taxon>Magnoliopsida</taxon>
        <taxon>eudicotyledons</taxon>
        <taxon>Gunneridae</taxon>
        <taxon>Pentapetalae</taxon>
        <taxon>asterids</taxon>
        <taxon>lamiids</taxon>
        <taxon>Gentianales</taxon>
        <taxon>Apocynaceae</taxon>
        <taxon>Rauvolfioideae</taxon>
        <taxon>Vinceae</taxon>
        <taxon>Catharanthinae</taxon>
        <taxon>Catharanthus</taxon>
    </lineage>
</organism>
<protein>
    <submittedName>
        <fullName evidence="1">Uncharacterized protein</fullName>
    </submittedName>
</protein>
<dbReference type="EMBL" id="CM044707">
    <property type="protein sequence ID" value="KAI5653865.1"/>
    <property type="molecule type" value="Genomic_DNA"/>
</dbReference>
<name>A0ACC0A028_CATRO</name>
<sequence>MLMLRPIPVCICKPTPACSCEVMKTVRENVNADLVMKYFKGLNDSFEAVRSRILITTHLQDIKTAFNIAITYVRQPCNNNKNRVQMQSVPQVNAVNFQNNRVLGILWTDATRNMDIHLIIGLRAGMGQISIAQTGGFTPHNCNGCTSGPNMVSNLSHDQFEKLIYLLNNTMIGTQMSTVGSVVASVARLGNARHHIVNQSTLTYLAHSKATTGKTILPFLNRWILYSGATDHITCSILFYTSCYPVVGIFFQLPNKMFVKPHIKALYS</sequence>
<accession>A0ACC0A028</accession>
<evidence type="ECO:0000313" key="2">
    <source>
        <dbReference type="Proteomes" id="UP001060085"/>
    </source>
</evidence>